<reference evidence="1 2" key="1">
    <citation type="journal article" date="2013" name="Proc. Natl. Acad. Sci. U.S.A.">
        <title>Genome of an arbuscular mycorrhizal fungus provides insight into the oldest plant symbiosis.</title>
        <authorList>
            <person name="Tisserant E."/>
            <person name="Malbreil M."/>
            <person name="Kuo A."/>
            <person name="Kohler A."/>
            <person name="Symeonidi A."/>
            <person name="Balestrini R."/>
            <person name="Charron P."/>
            <person name="Duensing N."/>
            <person name="Frei Dit Frey N."/>
            <person name="Gianinazzi-Pearson V."/>
            <person name="Gilbert L.B."/>
            <person name="Handa Y."/>
            <person name="Herr J.R."/>
            <person name="Hijri M."/>
            <person name="Koul R."/>
            <person name="Kawaguchi M."/>
            <person name="Krajinski F."/>
            <person name="Lammers P.J."/>
            <person name="Masclaux F.G."/>
            <person name="Murat C."/>
            <person name="Morin E."/>
            <person name="Ndikumana S."/>
            <person name="Pagni M."/>
            <person name="Petitpierre D."/>
            <person name="Requena N."/>
            <person name="Rosikiewicz P."/>
            <person name="Riley R."/>
            <person name="Saito K."/>
            <person name="San Clemente H."/>
            <person name="Shapiro H."/>
            <person name="van Tuinen D."/>
            <person name="Becard G."/>
            <person name="Bonfante P."/>
            <person name="Paszkowski U."/>
            <person name="Shachar-Hill Y.Y."/>
            <person name="Tuskan G.A."/>
            <person name="Young P.W."/>
            <person name="Sanders I.R."/>
            <person name="Henrissat B."/>
            <person name="Rensing S.A."/>
            <person name="Grigoriev I.V."/>
            <person name="Corradi N."/>
            <person name="Roux C."/>
            <person name="Martin F."/>
        </authorList>
    </citation>
    <scope>NUCLEOTIDE SEQUENCE [LARGE SCALE GENOMIC DNA]</scope>
    <source>
        <strain evidence="1 2">DAOM 197198</strain>
    </source>
</reference>
<reference evidence="1 2" key="2">
    <citation type="journal article" date="2018" name="New Phytol.">
        <title>High intraspecific genome diversity in the model arbuscular mycorrhizal symbiont Rhizophagus irregularis.</title>
        <authorList>
            <person name="Chen E.C.H."/>
            <person name="Morin E."/>
            <person name="Beaudet D."/>
            <person name="Noel J."/>
            <person name="Yildirir G."/>
            <person name="Ndikumana S."/>
            <person name="Charron P."/>
            <person name="St-Onge C."/>
            <person name="Giorgi J."/>
            <person name="Kruger M."/>
            <person name="Marton T."/>
            <person name="Ropars J."/>
            <person name="Grigoriev I.V."/>
            <person name="Hainaut M."/>
            <person name="Henrissat B."/>
            <person name="Roux C."/>
            <person name="Martin F."/>
            <person name="Corradi N."/>
        </authorList>
    </citation>
    <scope>NUCLEOTIDE SEQUENCE [LARGE SCALE GENOMIC DNA]</scope>
    <source>
        <strain evidence="1 2">DAOM 197198</strain>
    </source>
</reference>
<accession>A0A2P4P277</accession>
<keyword evidence="2" id="KW-1185">Reference proteome</keyword>
<dbReference type="Proteomes" id="UP000018888">
    <property type="component" value="Unassembled WGS sequence"/>
</dbReference>
<evidence type="ECO:0000313" key="1">
    <source>
        <dbReference type="EMBL" id="POG59505.1"/>
    </source>
</evidence>
<gene>
    <name evidence="1" type="ORF">GLOIN_2v1721531</name>
</gene>
<evidence type="ECO:0000313" key="2">
    <source>
        <dbReference type="Proteomes" id="UP000018888"/>
    </source>
</evidence>
<protein>
    <submittedName>
        <fullName evidence="1">Uncharacterized protein</fullName>
    </submittedName>
</protein>
<name>A0A2P4P277_RHIID</name>
<dbReference type="EMBL" id="AUPC02000446">
    <property type="protein sequence ID" value="POG59505.1"/>
    <property type="molecule type" value="Genomic_DNA"/>
</dbReference>
<proteinExistence type="predicted"/>
<sequence>KPSGGELDLEVQFVSAQYNWKESFVFKKKTLTIEHIYIILSWRNTRSYFEFSDDIAHFFNYKSQEELKSDFLKLTTEFTELQI</sequence>
<feature type="non-terminal residue" evidence="1">
    <location>
        <position position="1"/>
    </location>
</feature>
<dbReference type="AlphaFoldDB" id="A0A2P4P277"/>
<comment type="caution">
    <text evidence="1">The sequence shown here is derived from an EMBL/GenBank/DDBJ whole genome shotgun (WGS) entry which is preliminary data.</text>
</comment>
<organism evidence="1 2">
    <name type="scientific">Rhizophagus irregularis (strain DAOM 181602 / DAOM 197198 / MUCL 43194)</name>
    <name type="common">Arbuscular mycorrhizal fungus</name>
    <name type="synonym">Glomus intraradices</name>
    <dbReference type="NCBI Taxonomy" id="747089"/>
    <lineage>
        <taxon>Eukaryota</taxon>
        <taxon>Fungi</taxon>
        <taxon>Fungi incertae sedis</taxon>
        <taxon>Mucoromycota</taxon>
        <taxon>Glomeromycotina</taxon>
        <taxon>Glomeromycetes</taxon>
        <taxon>Glomerales</taxon>
        <taxon>Glomeraceae</taxon>
        <taxon>Rhizophagus</taxon>
    </lineage>
</organism>